<keyword evidence="3" id="KW-1185">Reference proteome</keyword>
<dbReference type="EMBL" id="SJPW01000002">
    <property type="protein sequence ID" value="TWU59074.1"/>
    <property type="molecule type" value="Genomic_DNA"/>
</dbReference>
<evidence type="ECO:0000313" key="3">
    <source>
        <dbReference type="Proteomes" id="UP000318288"/>
    </source>
</evidence>
<dbReference type="AlphaFoldDB" id="A0A5C6FFS9"/>
<sequence length="98" mass="12045">MTKWERVIGVEVAGMYVRRMKTRWGSCNSNAKTIRLNTDLAKKPPECLEYIMVHEMVHILEPTHNERFQNWMHQFMPDWPHRRQLLNRLPVRHEDWEY</sequence>
<comment type="caution">
    <text evidence="2">The sequence shown here is derived from an EMBL/GenBank/DDBJ whole genome shotgun (WGS) entry which is preliminary data.</text>
</comment>
<dbReference type="Gene3D" id="3.30.2010.10">
    <property type="entry name" value="Metalloproteases ('zincins'), catalytic domain"/>
    <property type="match status" value="1"/>
</dbReference>
<evidence type="ECO:0000313" key="2">
    <source>
        <dbReference type="EMBL" id="TWU59074.1"/>
    </source>
</evidence>
<dbReference type="CDD" id="cd07344">
    <property type="entry name" value="M48_yhfN_like"/>
    <property type="match status" value="1"/>
</dbReference>
<dbReference type="PANTHER" id="PTHR30399">
    <property type="entry name" value="UNCHARACTERIZED PROTEIN YGJP"/>
    <property type="match status" value="1"/>
</dbReference>
<protein>
    <submittedName>
        <fullName evidence="2">SprT-like family protein</fullName>
    </submittedName>
</protein>
<accession>A0A5C6FFS9</accession>
<name>A0A5C6FFS9_9BACT</name>
<organism evidence="2 3">
    <name type="scientific">Rubripirellula tenax</name>
    <dbReference type="NCBI Taxonomy" id="2528015"/>
    <lineage>
        <taxon>Bacteria</taxon>
        <taxon>Pseudomonadati</taxon>
        <taxon>Planctomycetota</taxon>
        <taxon>Planctomycetia</taxon>
        <taxon>Pirellulales</taxon>
        <taxon>Pirellulaceae</taxon>
        <taxon>Rubripirellula</taxon>
    </lineage>
</organism>
<dbReference type="InterPro" id="IPR053136">
    <property type="entry name" value="UTP_pyrophosphatase-like"/>
</dbReference>
<evidence type="ECO:0000259" key="1">
    <source>
        <dbReference type="Pfam" id="PF01863"/>
    </source>
</evidence>
<reference evidence="2 3" key="1">
    <citation type="submission" date="2019-02" db="EMBL/GenBank/DDBJ databases">
        <title>Deep-cultivation of Planctomycetes and their phenomic and genomic characterization uncovers novel biology.</title>
        <authorList>
            <person name="Wiegand S."/>
            <person name="Jogler M."/>
            <person name="Boedeker C."/>
            <person name="Pinto D."/>
            <person name="Vollmers J."/>
            <person name="Rivas-Marin E."/>
            <person name="Kohn T."/>
            <person name="Peeters S.H."/>
            <person name="Heuer A."/>
            <person name="Rast P."/>
            <person name="Oberbeckmann S."/>
            <person name="Bunk B."/>
            <person name="Jeske O."/>
            <person name="Meyerdierks A."/>
            <person name="Storesund J.E."/>
            <person name="Kallscheuer N."/>
            <person name="Luecker S."/>
            <person name="Lage O.M."/>
            <person name="Pohl T."/>
            <person name="Merkel B.J."/>
            <person name="Hornburger P."/>
            <person name="Mueller R.-W."/>
            <person name="Bruemmer F."/>
            <person name="Labrenz M."/>
            <person name="Spormann A.M."/>
            <person name="Op Den Camp H."/>
            <person name="Overmann J."/>
            <person name="Amann R."/>
            <person name="Jetten M.S.M."/>
            <person name="Mascher T."/>
            <person name="Medema M.H."/>
            <person name="Devos D.P."/>
            <person name="Kaster A.-K."/>
            <person name="Ovreas L."/>
            <person name="Rohde M."/>
            <person name="Galperin M.Y."/>
            <person name="Jogler C."/>
        </authorList>
    </citation>
    <scope>NUCLEOTIDE SEQUENCE [LARGE SCALE GENOMIC DNA]</scope>
    <source>
        <strain evidence="2 3">Poly51</strain>
    </source>
</reference>
<dbReference type="InterPro" id="IPR002725">
    <property type="entry name" value="YgjP-like_metallopeptidase"/>
</dbReference>
<dbReference type="Pfam" id="PF01863">
    <property type="entry name" value="YgjP-like"/>
    <property type="match status" value="1"/>
</dbReference>
<dbReference type="PANTHER" id="PTHR30399:SF1">
    <property type="entry name" value="UTP PYROPHOSPHATASE"/>
    <property type="match status" value="1"/>
</dbReference>
<feature type="domain" description="YgjP-like metallopeptidase" evidence="1">
    <location>
        <begin position="2"/>
        <end position="88"/>
    </location>
</feature>
<gene>
    <name evidence="2" type="ORF">Poly51_18600</name>
</gene>
<proteinExistence type="predicted"/>
<dbReference type="Proteomes" id="UP000318288">
    <property type="component" value="Unassembled WGS sequence"/>
</dbReference>